<dbReference type="Gene3D" id="2.60.60.30">
    <property type="entry name" value="sav2460 like domains"/>
    <property type="match status" value="1"/>
</dbReference>
<name>A0A6G9XTR7_NOCBR</name>
<proteinExistence type="inferred from homology"/>
<dbReference type="InterPro" id="IPR051324">
    <property type="entry name" value="Stress/Tellurium_Resist"/>
</dbReference>
<protein>
    <submittedName>
        <fullName evidence="4">Toxic cation resistance protein</fullName>
    </submittedName>
</protein>
<dbReference type="SUPFAM" id="SSF53300">
    <property type="entry name" value="vWA-like"/>
    <property type="match status" value="1"/>
</dbReference>
<gene>
    <name evidence="4" type="ORF">F5X71_19920</name>
</gene>
<reference evidence="4 5" key="1">
    <citation type="journal article" date="2019" name="ACS Chem. Biol.">
        <title>Identification and Mobilization of a Cryptic Antibiotic Biosynthesis Gene Locus from a Human-Pathogenic Nocardia Isolate.</title>
        <authorList>
            <person name="Herisse M."/>
            <person name="Ishida K."/>
            <person name="Porter J.L."/>
            <person name="Howden B."/>
            <person name="Hertweck C."/>
            <person name="Stinear T.P."/>
            <person name="Pidot S.J."/>
        </authorList>
    </citation>
    <scope>NUCLEOTIDE SEQUENCE [LARGE SCALE GENOMIC DNA]</scope>
    <source>
        <strain evidence="4 5">AUSMDU00024985</strain>
    </source>
</reference>
<dbReference type="EMBL" id="CP046171">
    <property type="protein sequence ID" value="QIS04298.1"/>
    <property type="molecule type" value="Genomic_DNA"/>
</dbReference>
<comment type="similarity">
    <text evidence="1">Belongs to the CAPAB/TerDEXZ family.</text>
</comment>
<evidence type="ECO:0000259" key="2">
    <source>
        <dbReference type="Pfam" id="PF02342"/>
    </source>
</evidence>
<dbReference type="InterPro" id="IPR003325">
    <property type="entry name" value="TerD"/>
</dbReference>
<evidence type="ECO:0000256" key="1">
    <source>
        <dbReference type="ARBA" id="ARBA00008775"/>
    </source>
</evidence>
<feature type="domain" description="vWA found in TerF C terminus" evidence="3">
    <location>
        <begin position="215"/>
        <end position="403"/>
    </location>
</feature>
<dbReference type="InterPro" id="IPR019303">
    <property type="entry name" value="vWA_TerF_C"/>
</dbReference>
<evidence type="ECO:0000313" key="4">
    <source>
        <dbReference type="EMBL" id="QIS04298.1"/>
    </source>
</evidence>
<evidence type="ECO:0000259" key="3">
    <source>
        <dbReference type="Pfam" id="PF10138"/>
    </source>
</evidence>
<accession>A0A6G9XTR7</accession>
<evidence type="ECO:0000313" key="5">
    <source>
        <dbReference type="Proteomes" id="UP000501705"/>
    </source>
</evidence>
<dbReference type="RefSeq" id="WP_167463416.1">
    <property type="nucleotide sequence ID" value="NZ_CP046171.1"/>
</dbReference>
<dbReference type="AlphaFoldDB" id="A0A6G9XTR7"/>
<dbReference type="InterPro" id="IPR036465">
    <property type="entry name" value="vWFA_dom_sf"/>
</dbReference>
<dbReference type="PANTHER" id="PTHR32097:SF4">
    <property type="entry name" value="GENERAL STRESS PROTEIN 16U"/>
    <property type="match status" value="1"/>
</dbReference>
<dbReference type="Pfam" id="PF10138">
    <property type="entry name" value="vWA-TerF-like"/>
    <property type="match status" value="1"/>
</dbReference>
<dbReference type="PANTHER" id="PTHR32097">
    <property type="entry name" value="CAMP-BINDING PROTEIN 1-RELATED"/>
    <property type="match status" value="1"/>
</dbReference>
<feature type="domain" description="TerD" evidence="2">
    <location>
        <begin position="24"/>
        <end position="158"/>
    </location>
</feature>
<sequence length="405" mass="43871">MSSTALRKGENTALNGGRVSFSLTSDQTPIDVSALLLGPDSKVRDDSDLVFYNNPTRHGVEVDGTTVRVDFTRVPRDVAAVVIVASIDPLSPGAVFSRAPRLVVTQNAGPTVEYTAPNFTNRETVVVIAEAYRRNDAWKVRAVGQGYDSGLGGLATDYGVDIESDETPAQVHTSPSAGSTTPTRLAKVTDIAPGLLPVATEANRALADAGMGSRRAAVYLVLDHSYDMRELYESFTVQAFAERILALAANLDDDGTVPVVFSGQHEPFVEDLSLRNYRGRIGQLHTQVDWGWQQVDDAMRCVINHYQESGAADPALVIVQVGDEPDEKAAVRTLLQNSATLGMFWIFIGFGRGKMVFYKNLNTSTSATFRNVAFYNTGKNPGAVPNEQFYAELVRGFGAWTRAQG</sequence>
<dbReference type="Proteomes" id="UP000501705">
    <property type="component" value="Chromosome"/>
</dbReference>
<organism evidence="4 5">
    <name type="scientific">Nocardia brasiliensis</name>
    <dbReference type="NCBI Taxonomy" id="37326"/>
    <lineage>
        <taxon>Bacteria</taxon>
        <taxon>Bacillati</taxon>
        <taxon>Actinomycetota</taxon>
        <taxon>Actinomycetes</taxon>
        <taxon>Mycobacteriales</taxon>
        <taxon>Nocardiaceae</taxon>
        <taxon>Nocardia</taxon>
    </lineage>
</organism>
<dbReference type="CDD" id="cd06974">
    <property type="entry name" value="TerD_like"/>
    <property type="match status" value="1"/>
</dbReference>
<dbReference type="Pfam" id="PF02342">
    <property type="entry name" value="TerD"/>
    <property type="match status" value="1"/>
</dbReference>